<proteinExistence type="predicted"/>
<gene>
    <name evidence="1" type="ORF">EYF80_011195</name>
</gene>
<keyword evidence="2" id="KW-1185">Reference proteome</keyword>
<evidence type="ECO:0000313" key="1">
    <source>
        <dbReference type="EMBL" id="TNN78600.1"/>
    </source>
</evidence>
<sequence length="89" mass="9898">MEMLSTFVCTAHWMSCSLKNHVNLSSSDGSWLTWQGSTTLSPTVMSSVDGRVVMAALQFSTGKCDGKKRRRKKKTAKPFHHSYGCVRLS</sequence>
<dbReference type="EMBL" id="SRLO01000072">
    <property type="protein sequence ID" value="TNN78600.1"/>
    <property type="molecule type" value="Genomic_DNA"/>
</dbReference>
<evidence type="ECO:0000313" key="2">
    <source>
        <dbReference type="Proteomes" id="UP000314294"/>
    </source>
</evidence>
<name>A0A4Z2IKN2_9TELE</name>
<organism evidence="1 2">
    <name type="scientific">Liparis tanakae</name>
    <name type="common">Tanaka's snailfish</name>
    <dbReference type="NCBI Taxonomy" id="230148"/>
    <lineage>
        <taxon>Eukaryota</taxon>
        <taxon>Metazoa</taxon>
        <taxon>Chordata</taxon>
        <taxon>Craniata</taxon>
        <taxon>Vertebrata</taxon>
        <taxon>Euteleostomi</taxon>
        <taxon>Actinopterygii</taxon>
        <taxon>Neopterygii</taxon>
        <taxon>Teleostei</taxon>
        <taxon>Neoteleostei</taxon>
        <taxon>Acanthomorphata</taxon>
        <taxon>Eupercaria</taxon>
        <taxon>Perciformes</taxon>
        <taxon>Cottioidei</taxon>
        <taxon>Cottales</taxon>
        <taxon>Liparidae</taxon>
        <taxon>Liparis</taxon>
    </lineage>
</organism>
<comment type="caution">
    <text evidence="1">The sequence shown here is derived from an EMBL/GenBank/DDBJ whole genome shotgun (WGS) entry which is preliminary data.</text>
</comment>
<accession>A0A4Z2IKN2</accession>
<dbReference type="AlphaFoldDB" id="A0A4Z2IKN2"/>
<reference evidence="1 2" key="1">
    <citation type="submission" date="2019-03" db="EMBL/GenBank/DDBJ databases">
        <title>First draft genome of Liparis tanakae, snailfish: a comprehensive survey of snailfish specific genes.</title>
        <authorList>
            <person name="Kim W."/>
            <person name="Song I."/>
            <person name="Jeong J.-H."/>
            <person name="Kim D."/>
            <person name="Kim S."/>
            <person name="Ryu S."/>
            <person name="Song J.Y."/>
            <person name="Lee S.K."/>
        </authorList>
    </citation>
    <scope>NUCLEOTIDE SEQUENCE [LARGE SCALE GENOMIC DNA]</scope>
    <source>
        <tissue evidence="1">Muscle</tissue>
    </source>
</reference>
<dbReference type="Proteomes" id="UP000314294">
    <property type="component" value="Unassembled WGS sequence"/>
</dbReference>
<protein>
    <submittedName>
        <fullName evidence="1">Uncharacterized protein</fullName>
    </submittedName>
</protein>